<evidence type="ECO:0000259" key="4">
    <source>
        <dbReference type="SMART" id="SM00646"/>
    </source>
</evidence>
<feature type="transmembrane region" description="Helical" evidence="3">
    <location>
        <begin position="12"/>
        <end position="31"/>
    </location>
</feature>
<dbReference type="InterPro" id="IPR002508">
    <property type="entry name" value="MurNAc-LAA_cat"/>
</dbReference>
<reference evidence="6" key="1">
    <citation type="submission" date="2015-05" db="EMBL/GenBank/DDBJ databases">
        <authorList>
            <person name="Urmite Genomes"/>
        </authorList>
    </citation>
    <scope>NUCLEOTIDE SEQUENCE [LARGE SCALE GENOMIC DNA]</scope>
    <source>
        <strain evidence="6">LF1</strain>
    </source>
</reference>
<dbReference type="GO" id="GO:0009253">
    <property type="term" value="P:peptidoglycan catabolic process"/>
    <property type="evidence" value="ECO:0007669"/>
    <property type="project" value="InterPro"/>
</dbReference>
<dbReference type="InterPro" id="IPR050695">
    <property type="entry name" value="N-acetylmuramoyl_amidase_3"/>
</dbReference>
<evidence type="ECO:0000256" key="3">
    <source>
        <dbReference type="SAM" id="Phobius"/>
    </source>
</evidence>
<dbReference type="OrthoDB" id="43070at2"/>
<proteinExistence type="predicted"/>
<dbReference type="PANTHER" id="PTHR30404:SF0">
    <property type="entry name" value="N-ACETYLMURAMOYL-L-ALANINE AMIDASE AMIC"/>
    <property type="match status" value="1"/>
</dbReference>
<dbReference type="Gene3D" id="3.40.630.40">
    <property type="entry name" value="Zn-dependent exopeptidases"/>
    <property type="match status" value="1"/>
</dbReference>
<dbReference type="PANTHER" id="PTHR30404">
    <property type="entry name" value="N-ACETYLMURAMOYL-L-ALANINE AMIDASE"/>
    <property type="match status" value="1"/>
</dbReference>
<dbReference type="GO" id="GO:0008745">
    <property type="term" value="F:N-acetylmuramoyl-L-alanine amidase activity"/>
    <property type="evidence" value="ECO:0007669"/>
    <property type="project" value="InterPro"/>
</dbReference>
<keyword evidence="6" id="KW-1185">Reference proteome</keyword>
<organism evidence="5 6">
    <name type="scientific">Neobacillus massiliamazoniensis</name>
    <dbReference type="NCBI Taxonomy" id="1499688"/>
    <lineage>
        <taxon>Bacteria</taxon>
        <taxon>Bacillati</taxon>
        <taxon>Bacillota</taxon>
        <taxon>Bacilli</taxon>
        <taxon>Bacillales</taxon>
        <taxon>Bacillaceae</taxon>
        <taxon>Neobacillus</taxon>
    </lineage>
</organism>
<gene>
    <name evidence="5" type="primary">lytC</name>
    <name evidence="5" type="ORF">BN000_01241</name>
</gene>
<name>A0A0U1NTG5_9BACI</name>
<keyword evidence="1" id="KW-0378">Hydrolase</keyword>
<evidence type="ECO:0000256" key="1">
    <source>
        <dbReference type="ARBA" id="ARBA00022801"/>
    </source>
</evidence>
<feature type="compositionally biased region" description="Basic and acidic residues" evidence="2">
    <location>
        <begin position="59"/>
        <end position="68"/>
    </location>
</feature>
<dbReference type="AlphaFoldDB" id="A0A0U1NTG5"/>
<dbReference type="SMART" id="SM00646">
    <property type="entry name" value="Ami_3"/>
    <property type="match status" value="1"/>
</dbReference>
<feature type="domain" description="MurNAc-LAA" evidence="4">
    <location>
        <begin position="192"/>
        <end position="311"/>
    </location>
</feature>
<feature type="compositionally biased region" description="Polar residues" evidence="2">
    <location>
        <begin position="43"/>
        <end position="54"/>
    </location>
</feature>
<evidence type="ECO:0000313" key="5">
    <source>
        <dbReference type="EMBL" id="CRK81340.1"/>
    </source>
</evidence>
<evidence type="ECO:0000256" key="2">
    <source>
        <dbReference type="SAM" id="MobiDB-lite"/>
    </source>
</evidence>
<keyword evidence="3" id="KW-0812">Transmembrane</keyword>
<feature type="compositionally biased region" description="Low complexity" evidence="2">
    <location>
        <begin position="69"/>
        <end position="82"/>
    </location>
</feature>
<dbReference type="GO" id="GO:0030288">
    <property type="term" value="C:outer membrane-bounded periplasmic space"/>
    <property type="evidence" value="ECO:0007669"/>
    <property type="project" value="TreeGrafter"/>
</dbReference>
<accession>A0A0U1NTG5</accession>
<protein>
    <submittedName>
        <fullName evidence="5">N-acetylmuramoyl-L-alanine amidase</fullName>
    </submittedName>
</protein>
<dbReference type="EMBL" id="CVRB01000001">
    <property type="protein sequence ID" value="CRK81340.1"/>
    <property type="molecule type" value="Genomic_DNA"/>
</dbReference>
<keyword evidence="3" id="KW-1133">Transmembrane helix</keyword>
<dbReference type="SUPFAM" id="SSF53187">
    <property type="entry name" value="Zn-dependent exopeptidases"/>
    <property type="match status" value="1"/>
</dbReference>
<dbReference type="CDD" id="cd02696">
    <property type="entry name" value="MurNAc-LAA"/>
    <property type="match status" value="1"/>
</dbReference>
<dbReference type="Pfam" id="PF01520">
    <property type="entry name" value="Amidase_3"/>
    <property type="match status" value="1"/>
</dbReference>
<feature type="region of interest" description="Disordered" evidence="2">
    <location>
        <begin position="39"/>
        <end position="102"/>
    </location>
</feature>
<keyword evidence="3" id="KW-0472">Membrane</keyword>
<dbReference type="STRING" id="1499688.BN000_01241"/>
<dbReference type="RefSeq" id="WP_090632208.1">
    <property type="nucleotide sequence ID" value="NZ_CVRB01000001.1"/>
</dbReference>
<sequence precursor="true">MSSKTGGIRTRIGIGIGFASVILLLGSFLFFHQAGAKEHTKKNNASQVKSSVAGTGTKAVEDEKKEAENTSAAADSTTAVTNGAGNAPTEEPKKTDSVTPDQSNQLQKEFLVVIDPGHQEKANLGTEPVGPGASELKTKVTGGTTGVVTGKPEYKLTLDAALILGGILEKRGVKVIYTRTTNQVNLSNIDRAEVANQQHADLLIRLHADGSDDQNVRGLSVLTPAQNDPYTKGIFEDSLKASQFIVDETKKNTAVTVNGISYRGDLSGFNWSKVPSTLVEMGYMTNPAEDRSLSDPVYLKNLLTNIADGIVDYANYKK</sequence>
<dbReference type="Proteomes" id="UP000199087">
    <property type="component" value="Unassembled WGS sequence"/>
</dbReference>
<evidence type="ECO:0000313" key="6">
    <source>
        <dbReference type="Proteomes" id="UP000199087"/>
    </source>
</evidence>